<evidence type="ECO:0000256" key="1">
    <source>
        <dbReference type="SAM" id="MobiDB-lite"/>
    </source>
</evidence>
<feature type="region of interest" description="Disordered" evidence="1">
    <location>
        <begin position="1"/>
        <end position="72"/>
    </location>
</feature>
<reference evidence="2" key="1">
    <citation type="submission" date="2018-07" db="EMBL/GenBank/DDBJ databases">
        <authorList>
            <person name="Quirk P.G."/>
            <person name="Krulwich T.A."/>
        </authorList>
    </citation>
    <scope>NUCLEOTIDE SEQUENCE</scope>
</reference>
<evidence type="ECO:0000313" key="2">
    <source>
        <dbReference type="EMBL" id="SSX21649.1"/>
    </source>
</evidence>
<accession>A0A336LY61</accession>
<dbReference type="VEuPathDB" id="VectorBase:CSON004971"/>
<proteinExistence type="predicted"/>
<feature type="compositionally biased region" description="Basic and acidic residues" evidence="1">
    <location>
        <begin position="29"/>
        <end position="60"/>
    </location>
</feature>
<dbReference type="AlphaFoldDB" id="A0A336LY61"/>
<organism evidence="2">
    <name type="scientific">Culicoides sonorensis</name>
    <name type="common">Biting midge</name>
    <dbReference type="NCBI Taxonomy" id="179676"/>
    <lineage>
        <taxon>Eukaryota</taxon>
        <taxon>Metazoa</taxon>
        <taxon>Ecdysozoa</taxon>
        <taxon>Arthropoda</taxon>
        <taxon>Hexapoda</taxon>
        <taxon>Insecta</taxon>
        <taxon>Pterygota</taxon>
        <taxon>Neoptera</taxon>
        <taxon>Endopterygota</taxon>
        <taxon>Diptera</taxon>
        <taxon>Nematocera</taxon>
        <taxon>Chironomoidea</taxon>
        <taxon>Ceratopogonidae</taxon>
        <taxon>Ceratopogoninae</taxon>
        <taxon>Culicoides</taxon>
        <taxon>Monoculicoides</taxon>
    </lineage>
</organism>
<protein>
    <submittedName>
        <fullName evidence="2">CSON004971 protein</fullName>
    </submittedName>
</protein>
<sequence length="110" mass="12178">MDDTNTANRRSLELNEKNAAVPSSVTSESVKESYRSIDPDDEGKEKTDPEKRTSMVRDSIENANDGADEKMLGDETEKLAQKEIEVKFIQGADVNGDAQIDIGDVKQVFK</sequence>
<name>A0A336LY61_CULSO</name>
<gene>
    <name evidence="2" type="primary">CSON004971</name>
</gene>
<dbReference type="EMBL" id="UFQT01000201">
    <property type="protein sequence ID" value="SSX21649.1"/>
    <property type="molecule type" value="Genomic_DNA"/>
</dbReference>